<keyword evidence="9" id="KW-0460">Magnesium</keyword>
<keyword evidence="9" id="KW-0479">Metal-binding</keyword>
<organism evidence="11">
    <name type="scientific">Leviviridae sp</name>
    <dbReference type="NCBI Taxonomy" id="2027243"/>
    <lineage>
        <taxon>Viruses</taxon>
        <taxon>Riboviria</taxon>
        <taxon>Orthornavirae</taxon>
        <taxon>Lenarviricota</taxon>
        <taxon>Leviviricetes</taxon>
        <taxon>Norzivirales</taxon>
        <taxon>Fiersviridae</taxon>
    </lineage>
</organism>
<dbReference type="GO" id="GO:0046872">
    <property type="term" value="F:metal ion binding"/>
    <property type="evidence" value="ECO:0007669"/>
    <property type="project" value="UniProtKB-KW"/>
</dbReference>
<evidence type="ECO:0000259" key="10">
    <source>
        <dbReference type="PROSITE" id="PS50522"/>
    </source>
</evidence>
<keyword evidence="6" id="KW-0693">Viral RNA replication</keyword>
<evidence type="ECO:0000256" key="7">
    <source>
        <dbReference type="ARBA" id="ARBA00030248"/>
    </source>
</evidence>
<dbReference type="GO" id="GO:0000166">
    <property type="term" value="F:nucleotide binding"/>
    <property type="evidence" value="ECO:0007669"/>
    <property type="project" value="UniProtKB-KW"/>
</dbReference>
<keyword evidence="3" id="KW-0808">Transferase</keyword>
<name>A0A514D938_9VIRU</name>
<evidence type="ECO:0000256" key="5">
    <source>
        <dbReference type="ARBA" id="ARBA00022741"/>
    </source>
</evidence>
<comment type="cofactor">
    <cofactor evidence="9">
        <name>Mg(2+)</name>
        <dbReference type="ChEBI" id="CHEBI:18420"/>
    </cofactor>
    <text evidence="9">Binds 2 Mg(2+) per subunit.</text>
</comment>
<dbReference type="InterPro" id="IPR007096">
    <property type="entry name" value="RNA-dir_Rpol_cat_phage"/>
</dbReference>
<comment type="catalytic activity">
    <reaction evidence="8">
        <text>RNA(n) + a ribonucleoside 5'-triphosphate = RNA(n+1) + diphosphate</text>
        <dbReference type="Rhea" id="RHEA:21248"/>
        <dbReference type="Rhea" id="RHEA-COMP:14527"/>
        <dbReference type="Rhea" id="RHEA-COMP:17342"/>
        <dbReference type="ChEBI" id="CHEBI:33019"/>
        <dbReference type="ChEBI" id="CHEBI:61557"/>
        <dbReference type="ChEBI" id="CHEBI:140395"/>
        <dbReference type="EC" id="2.7.7.48"/>
    </reaction>
</comment>
<dbReference type="InterPro" id="IPR005093">
    <property type="entry name" value="RNArep_beta"/>
</dbReference>
<evidence type="ECO:0000256" key="1">
    <source>
        <dbReference type="ARBA" id="ARBA00012494"/>
    </source>
</evidence>
<feature type="binding site" evidence="9">
    <location>
        <position position="422"/>
    </location>
    <ligand>
        <name>Mg(2+)</name>
        <dbReference type="ChEBI" id="CHEBI:18420"/>
        <label>2</label>
    </ligand>
</feature>
<evidence type="ECO:0000256" key="4">
    <source>
        <dbReference type="ARBA" id="ARBA00022695"/>
    </source>
</evidence>
<dbReference type="Pfam" id="PF03431">
    <property type="entry name" value="RNA_replicase_B"/>
    <property type="match status" value="1"/>
</dbReference>
<accession>A0A514D938</accession>
<evidence type="ECO:0000256" key="8">
    <source>
        <dbReference type="ARBA" id="ARBA00048744"/>
    </source>
</evidence>
<keyword evidence="2 11" id="KW-0696">RNA-directed RNA polymerase</keyword>
<feature type="domain" description="RdRp catalytic" evidence="10">
    <location>
        <begin position="309"/>
        <end position="453"/>
    </location>
</feature>
<evidence type="ECO:0000256" key="2">
    <source>
        <dbReference type="ARBA" id="ARBA00022484"/>
    </source>
</evidence>
<dbReference type="PROSITE" id="PS50522">
    <property type="entry name" value="RDRP_PHAGE"/>
    <property type="match status" value="1"/>
</dbReference>
<sequence>MKSLMLLWKSVADESAAICGTSATLDYEYVKSRSEHEGFSFMTITLPTFGKDTEKCLDRGYVDRDLFKGFPWQAGLPRFLGGFLDLVFDRSSGVLLDMPDIEAIQAIRQLSLMFGKIALPCSDARERAAMSDYIKCEQDVRDSDRRITDQQWSDFRRVGAMLYASLFSAMDREIYGGNLLPKHGPGKTADFLSGNRKYEQITWPLRLERYFPAMENILPSPSYWEDLDRVDFLEPGAEKPVRVVSVPKTLKTPRIIAIEPTAMQYAQQGVYELFIELLSARKKSTSGRVIGTDYLYDFLGFHDQTVNQRLAHKGSLDGSLATLDLSEASDRVSNQHVRNLLSNHPHLFGAVDACRSRKADVPGHGVVRLAKFASMGSALCFPMEAMVFLTMIFLGIEQELNTHLTPKLIKQFRGSVRVYGDDIIVPVNTVPSVVRSLESFGIRVNQSKSFWNGKFRESCGKEYYAGSDVSIVRVRQVFPSRRTDATEVISTVSLRNQLYHAGYWNTCRWLDKTLQGVLRYYPVVLPTSPVLGRHSFLGYKQEWIGDALHNPLVKGYVVVSKPPPDVLEGPGALLKFFLKRGVEPSFDEKHLKRAGRPPVVYIKLGGYSAI</sequence>
<gene>
    <name evidence="11" type="ORF">H1Rhizo253109_000002</name>
</gene>
<evidence type="ECO:0000313" key="11">
    <source>
        <dbReference type="EMBL" id="QDH90124.1"/>
    </source>
</evidence>
<dbReference type="EC" id="2.7.7.48" evidence="1"/>
<dbReference type="EMBL" id="MN035280">
    <property type="protein sequence ID" value="QDH90124.1"/>
    <property type="molecule type" value="Genomic_RNA"/>
</dbReference>
<dbReference type="GO" id="GO:0039694">
    <property type="term" value="P:viral RNA genome replication"/>
    <property type="evidence" value="ECO:0007669"/>
    <property type="project" value="InterPro"/>
</dbReference>
<reference evidence="11" key="1">
    <citation type="submission" date="2019-05" db="EMBL/GenBank/DDBJ databases">
        <title>Metatranscriptomic reconstruction reveals RNA viruses with the potential to shape carbon cycling in soil.</title>
        <authorList>
            <person name="Starr E.P."/>
            <person name="Nuccio E."/>
            <person name="Pett-Ridge J."/>
            <person name="Banfield J.F."/>
            <person name="Firestone M.K."/>
        </authorList>
    </citation>
    <scope>NUCLEOTIDE SEQUENCE</scope>
    <source>
        <strain evidence="11">H1_Rhizo_25_scaffold_3109</strain>
    </source>
</reference>
<keyword evidence="5" id="KW-0547">Nucleotide-binding</keyword>
<feature type="binding site" evidence="9">
    <location>
        <position position="421"/>
    </location>
    <ligand>
        <name>Mg(2+)</name>
        <dbReference type="ChEBI" id="CHEBI:18420"/>
        <label>2</label>
    </ligand>
</feature>
<evidence type="ECO:0000256" key="3">
    <source>
        <dbReference type="ARBA" id="ARBA00022679"/>
    </source>
</evidence>
<evidence type="ECO:0000256" key="9">
    <source>
        <dbReference type="PIRSR" id="PIRSR605093-1"/>
    </source>
</evidence>
<keyword evidence="4" id="KW-0548">Nucleotidyltransferase</keyword>
<proteinExistence type="predicted"/>
<dbReference type="GO" id="GO:0003968">
    <property type="term" value="F:RNA-directed RNA polymerase activity"/>
    <property type="evidence" value="ECO:0007669"/>
    <property type="project" value="UniProtKB-KW"/>
</dbReference>
<feature type="binding site" evidence="9">
    <location>
        <position position="324"/>
    </location>
    <ligand>
        <name>Mg(2+)</name>
        <dbReference type="ChEBI" id="CHEBI:18420"/>
        <label>2</label>
    </ligand>
</feature>
<evidence type="ECO:0000256" key="6">
    <source>
        <dbReference type="ARBA" id="ARBA00022953"/>
    </source>
</evidence>
<protein>
    <recommendedName>
        <fullName evidence="1">RNA-directed RNA polymerase</fullName>
        <ecNumber evidence="1">2.7.7.48</ecNumber>
    </recommendedName>
    <alternativeName>
        <fullName evidence="7">RNA replicase beta chain</fullName>
    </alternativeName>
</protein>